<evidence type="ECO:0000313" key="6">
    <source>
        <dbReference type="Proteomes" id="UP001487740"/>
    </source>
</evidence>
<evidence type="ECO:0000259" key="4">
    <source>
        <dbReference type="Pfam" id="PF25372"/>
    </source>
</evidence>
<dbReference type="Pfam" id="PF00646">
    <property type="entry name" value="F-box"/>
    <property type="match status" value="1"/>
</dbReference>
<name>A0AAW0UD04_SCYPA</name>
<evidence type="ECO:0000259" key="3">
    <source>
        <dbReference type="Pfam" id="PF00646"/>
    </source>
</evidence>
<dbReference type="FunFam" id="3.80.10.10:FF:000144">
    <property type="entry name" value="F-box and leucine-rich repeat protein 16"/>
    <property type="match status" value="1"/>
</dbReference>
<protein>
    <recommendedName>
        <fullName evidence="7">F-box/LRR-repeat protein 16</fullName>
    </recommendedName>
</protein>
<accession>A0AAW0UD04</accession>
<evidence type="ECO:0000256" key="1">
    <source>
        <dbReference type="ARBA" id="ARBA00022786"/>
    </source>
</evidence>
<dbReference type="Gene3D" id="3.80.10.10">
    <property type="entry name" value="Ribonuclease Inhibitor"/>
    <property type="match status" value="2"/>
</dbReference>
<comment type="caution">
    <text evidence="5">The sequence shown here is derived from an EMBL/GenBank/DDBJ whole genome shotgun (WGS) entry which is preliminary data.</text>
</comment>
<dbReference type="InterPro" id="IPR032675">
    <property type="entry name" value="LRR_dom_sf"/>
</dbReference>
<dbReference type="SUPFAM" id="SSF81383">
    <property type="entry name" value="F-box domain"/>
    <property type="match status" value="1"/>
</dbReference>
<dbReference type="InterPro" id="IPR001810">
    <property type="entry name" value="F-box_dom"/>
</dbReference>
<dbReference type="AlphaFoldDB" id="A0AAW0UD04"/>
<keyword evidence="6" id="KW-1185">Reference proteome</keyword>
<dbReference type="GO" id="GO:0031146">
    <property type="term" value="P:SCF-dependent proteasomal ubiquitin-dependent protein catabolic process"/>
    <property type="evidence" value="ECO:0007669"/>
    <property type="project" value="TreeGrafter"/>
</dbReference>
<dbReference type="CDD" id="cd22127">
    <property type="entry name" value="F-box_FBXL16"/>
    <property type="match status" value="1"/>
</dbReference>
<feature type="compositionally biased region" description="Gly residues" evidence="2">
    <location>
        <begin position="36"/>
        <end position="59"/>
    </location>
</feature>
<keyword evidence="1" id="KW-0833">Ubl conjugation pathway</keyword>
<dbReference type="SUPFAM" id="SSF52047">
    <property type="entry name" value="RNI-like"/>
    <property type="match status" value="1"/>
</dbReference>
<proteinExistence type="predicted"/>
<evidence type="ECO:0000256" key="2">
    <source>
        <dbReference type="SAM" id="MobiDB-lite"/>
    </source>
</evidence>
<organism evidence="5 6">
    <name type="scientific">Scylla paramamosain</name>
    <name type="common">Mud crab</name>
    <dbReference type="NCBI Taxonomy" id="85552"/>
    <lineage>
        <taxon>Eukaryota</taxon>
        <taxon>Metazoa</taxon>
        <taxon>Ecdysozoa</taxon>
        <taxon>Arthropoda</taxon>
        <taxon>Crustacea</taxon>
        <taxon>Multicrustacea</taxon>
        <taxon>Malacostraca</taxon>
        <taxon>Eumalacostraca</taxon>
        <taxon>Eucarida</taxon>
        <taxon>Decapoda</taxon>
        <taxon>Pleocyemata</taxon>
        <taxon>Brachyura</taxon>
        <taxon>Eubrachyura</taxon>
        <taxon>Portunoidea</taxon>
        <taxon>Portunidae</taxon>
        <taxon>Portuninae</taxon>
        <taxon>Scylla</taxon>
    </lineage>
</organism>
<dbReference type="PANTHER" id="PTHR13318:SF193">
    <property type="entry name" value="F-BOX_LRR-REPEAT PROTEIN 16"/>
    <property type="match status" value="1"/>
</dbReference>
<dbReference type="Proteomes" id="UP001487740">
    <property type="component" value="Unassembled WGS sequence"/>
</dbReference>
<dbReference type="GO" id="GO:0019005">
    <property type="term" value="C:SCF ubiquitin ligase complex"/>
    <property type="evidence" value="ECO:0007669"/>
    <property type="project" value="TreeGrafter"/>
</dbReference>
<dbReference type="InterPro" id="IPR036047">
    <property type="entry name" value="F-box-like_dom_sf"/>
</dbReference>
<gene>
    <name evidence="5" type="ORF">O3P69_004902</name>
</gene>
<dbReference type="Pfam" id="PF25372">
    <property type="entry name" value="DUF7885"/>
    <property type="match status" value="1"/>
</dbReference>
<sequence>MSLTAQEVVERAGVELSKCITGLGLRSRSRERELPGAGGGGGGGGEGGGGRMGSVRRGGGGVMEKVANVLCGNSVAGAGLANGKAKVDKPLPPEKPTRFLLSKVRNGGVAAPTQAQAAALAPLNGHQGSPRPTRSPRSPAHLLRGQRYLAWEDLVRDEAFLTRLFSYFSPLERTVLAQVCVRWRAVLYQPRFWHGLRPVLHCREMRSANVEVTTDMRRRFYVSVQKRGFDSLVLMCANDEDLMDLVANYAVNHTKALRSVALRCSNVSDKGLETLLDHLNGVYQLELQGCNDVTEAGLWACLNPRIVSLSVADCINVADEAVGAIAQLLPSLYELNLQAYHVTDAALAFFSPRQTSTLSILRLHSCWELTNHAIINIVHSLPNLTVLSLSGCSKITDDGVELIAENLRRLRSLDLSWCPRITDAALEYIACDLNQLEELTLDRCVHVTDIGVGYVSTMLSLSALFLRWCSQVRDFGVQHLCSMRNIQVLSLAGCSLVTSAGLSSLVQLRHLQELELTNCPGATPELYHHLHLHLPKCLIIE</sequence>
<reference evidence="5 6" key="1">
    <citation type="submission" date="2023-03" db="EMBL/GenBank/DDBJ databases">
        <title>High-quality genome of Scylla paramamosain provides insights in environmental adaptation.</title>
        <authorList>
            <person name="Zhang L."/>
        </authorList>
    </citation>
    <scope>NUCLEOTIDE SEQUENCE [LARGE SCALE GENOMIC DNA]</scope>
    <source>
        <strain evidence="5">LZ_2023a</strain>
        <tissue evidence="5">Muscle</tissue>
    </source>
</reference>
<dbReference type="EMBL" id="JARAKH010000014">
    <property type="protein sequence ID" value="KAK8397464.1"/>
    <property type="molecule type" value="Genomic_DNA"/>
</dbReference>
<feature type="region of interest" description="Disordered" evidence="2">
    <location>
        <begin position="30"/>
        <end position="59"/>
    </location>
</feature>
<dbReference type="PANTHER" id="PTHR13318">
    <property type="entry name" value="PARTNER OF PAIRED, ISOFORM B-RELATED"/>
    <property type="match status" value="1"/>
</dbReference>
<feature type="domain" description="F-box/LRR-repeat protein 15-like leucin rich repeat" evidence="4">
    <location>
        <begin position="361"/>
        <end position="454"/>
    </location>
</feature>
<feature type="domain" description="F-box" evidence="3">
    <location>
        <begin position="161"/>
        <end position="194"/>
    </location>
</feature>
<evidence type="ECO:0000313" key="5">
    <source>
        <dbReference type="EMBL" id="KAK8397464.1"/>
    </source>
</evidence>
<dbReference type="InterPro" id="IPR057207">
    <property type="entry name" value="FBXL15_LRR"/>
</dbReference>
<dbReference type="InterPro" id="IPR006553">
    <property type="entry name" value="Leu-rich_rpt_Cys-con_subtyp"/>
</dbReference>
<evidence type="ECO:0008006" key="7">
    <source>
        <dbReference type="Google" id="ProtNLM"/>
    </source>
</evidence>
<dbReference type="SMART" id="SM00367">
    <property type="entry name" value="LRR_CC"/>
    <property type="match status" value="8"/>
</dbReference>